<dbReference type="AlphaFoldDB" id="A0A0C5C162"/>
<dbReference type="KEGG" id="nid:NPIRD3C_1850"/>
<evidence type="ECO:0008006" key="3">
    <source>
        <dbReference type="Google" id="ProtNLM"/>
    </source>
</evidence>
<keyword evidence="2" id="KW-1185">Reference proteome</keyword>
<reference evidence="2" key="1">
    <citation type="submission" date="2015-02" db="EMBL/GenBank/DDBJ databases">
        <title>Characterization of two novel Thaumarchaeota isolated from the Northern Adriatic Sea.</title>
        <authorList>
            <person name="Bayer B."/>
            <person name="Vojvoda J."/>
            <person name="Offre P."/>
            <person name="Srivastava A."/>
            <person name="Elisabeth N."/>
            <person name="Garcia J.A.L."/>
            <person name="Schleper C."/>
            <person name="Herndl G.J."/>
        </authorList>
    </citation>
    <scope>NUCLEOTIDE SEQUENCE [LARGE SCALE GENOMIC DNA]</scope>
    <source>
        <strain evidence="2">D3C</strain>
    </source>
</reference>
<dbReference type="PATRIC" id="fig|1582439.9.peg.1906"/>
<reference evidence="1 2" key="2">
    <citation type="journal article" date="2016" name="ISME J.">
        <title>Physiological and genomic characterization of two novel marine thaumarchaeal strains indicates niche differentiation.</title>
        <authorList>
            <person name="Bayer B."/>
            <person name="Vojvoda J."/>
            <person name="Offre P."/>
            <person name="Alves R.J."/>
            <person name="Elisabeth N.H."/>
            <person name="Garcia J.A."/>
            <person name="Volland J.M."/>
            <person name="Srivastava A."/>
            <person name="Schleper C."/>
            <person name="Herndl G.J."/>
        </authorList>
    </citation>
    <scope>NUCLEOTIDE SEQUENCE [LARGE SCALE GENOMIC DNA]</scope>
    <source>
        <strain evidence="1 2">D3C</strain>
    </source>
</reference>
<protein>
    <recommendedName>
        <fullName evidence="3">Roadblock/LAMTOR2 domain-containing protein</fullName>
    </recommendedName>
</protein>
<sequence length="130" mass="14878">MSATQNVNENEEKLLNMILGEIPSSRVAIICDHDGNILWNSVRDNTTSYLSVDETKESLKRSIETWEKRDKLSEKIGKGKYAIVAYDKIKRITVPLPNNHLLFVSLEGEEFGNIQNIMTIVNWVEENMPL</sequence>
<dbReference type="GeneID" id="41600943"/>
<evidence type="ECO:0000313" key="1">
    <source>
        <dbReference type="EMBL" id="AJM93060.1"/>
    </source>
</evidence>
<dbReference type="EMBL" id="CP010868">
    <property type="protein sequence ID" value="AJM93060.1"/>
    <property type="molecule type" value="Genomic_DNA"/>
</dbReference>
<accession>A0A0C5C162</accession>
<organism evidence="1 2">
    <name type="scientific">Nitrosopumilus piranensis</name>
    <dbReference type="NCBI Taxonomy" id="1582439"/>
    <lineage>
        <taxon>Archaea</taxon>
        <taxon>Nitrososphaerota</taxon>
        <taxon>Nitrososphaeria</taxon>
        <taxon>Nitrosopumilales</taxon>
        <taxon>Nitrosopumilaceae</taxon>
        <taxon>Nitrosopumilus</taxon>
    </lineage>
</organism>
<dbReference type="OrthoDB" id="8852at2157"/>
<dbReference type="Proteomes" id="UP000032027">
    <property type="component" value="Chromosome"/>
</dbReference>
<reference evidence="1 2" key="3">
    <citation type="journal article" date="2019" name="Int. J. Syst. Evol. Microbiol.">
        <title>Nitrosopumilus adriaticus sp. nov. and Nitrosopumilus piranensis sp. nov., two ammonia-oxidizing archaea from the Adriatic Sea and members of the class Nitrososphaeria.</title>
        <authorList>
            <person name="Bayer B."/>
            <person name="Vojvoda J."/>
            <person name="Reinthaler T."/>
            <person name="Reyes C."/>
            <person name="Pinto M."/>
            <person name="Herndl G.J."/>
        </authorList>
    </citation>
    <scope>NUCLEOTIDE SEQUENCE [LARGE SCALE GENOMIC DNA]</scope>
    <source>
        <strain evidence="1 2">D3C</strain>
    </source>
</reference>
<proteinExistence type="predicted"/>
<evidence type="ECO:0000313" key="2">
    <source>
        <dbReference type="Proteomes" id="UP000032027"/>
    </source>
</evidence>
<name>A0A0C5C162_9ARCH</name>
<dbReference type="HOGENOM" id="CLU_128582_2_1_2"/>
<dbReference type="RefSeq" id="WP_148703790.1">
    <property type="nucleotide sequence ID" value="NZ_CP010868.1"/>
</dbReference>
<gene>
    <name evidence="1" type="ORF">NPIRD3C_1850</name>
</gene>